<organism evidence="2 3">
    <name type="scientific">Clostridium baratii str. Sullivan</name>
    <dbReference type="NCBI Taxonomy" id="1415775"/>
    <lineage>
        <taxon>Bacteria</taxon>
        <taxon>Bacillati</taxon>
        <taxon>Bacillota</taxon>
        <taxon>Clostridia</taxon>
        <taxon>Eubacteriales</taxon>
        <taxon>Clostridiaceae</taxon>
        <taxon>Clostridium</taxon>
    </lineage>
</organism>
<dbReference type="InterPro" id="IPR011322">
    <property type="entry name" value="N-reg_PII-like_a/b"/>
</dbReference>
<reference evidence="2 3" key="1">
    <citation type="journal article" date="2015" name="Infect. Genet. Evol.">
        <title>Genomic sequences of six botulinum neurotoxin-producing strains representing three clostridial species illustrate the mobility and diversity of botulinum neurotoxin genes.</title>
        <authorList>
            <person name="Smith T.J."/>
            <person name="Hill K.K."/>
            <person name="Xie G."/>
            <person name="Foley B.T."/>
            <person name="Williamson C.H."/>
            <person name="Foster J.T."/>
            <person name="Johnson S.L."/>
            <person name="Chertkov O."/>
            <person name="Teshima H."/>
            <person name="Gibbons H.S."/>
            <person name="Johnsky L.A."/>
            <person name="Karavis M.A."/>
            <person name="Smith L.A."/>
        </authorList>
    </citation>
    <scope>NUCLEOTIDE SEQUENCE [LARGE SCALE GENOMIC DNA]</scope>
    <source>
        <strain evidence="2">Sullivan</strain>
    </source>
</reference>
<gene>
    <name evidence="2" type="ORF">U729_974</name>
</gene>
<dbReference type="eggNOG" id="COG1993">
    <property type="taxonomic scope" value="Bacteria"/>
</dbReference>
<name>A0A0A7G0B1_9CLOT</name>
<comment type="similarity">
    <text evidence="1">Belongs to the UPF0166 family.</text>
</comment>
<dbReference type="RefSeq" id="WP_039312144.1">
    <property type="nucleotide sequence ID" value="NZ_CP006905.1"/>
</dbReference>
<dbReference type="PANTHER" id="PTHR35983:SF1">
    <property type="entry name" value="UPF0166 PROTEIN TM_0021"/>
    <property type="match status" value="1"/>
</dbReference>
<protein>
    <submittedName>
        <fullName evidence="2">Uncharacterized protein</fullName>
    </submittedName>
</protein>
<dbReference type="Proteomes" id="UP000030635">
    <property type="component" value="Chromosome"/>
</dbReference>
<evidence type="ECO:0000313" key="2">
    <source>
        <dbReference type="EMBL" id="AIY84541.1"/>
    </source>
</evidence>
<dbReference type="KEGG" id="cbv:U729_974"/>
<proteinExistence type="inferred from homology"/>
<dbReference type="Pfam" id="PF02641">
    <property type="entry name" value="DUF190"/>
    <property type="match status" value="1"/>
</dbReference>
<dbReference type="HOGENOM" id="CLU_146749_0_1_9"/>
<evidence type="ECO:0000256" key="1">
    <source>
        <dbReference type="ARBA" id="ARBA00010554"/>
    </source>
</evidence>
<dbReference type="SUPFAM" id="SSF54913">
    <property type="entry name" value="GlnB-like"/>
    <property type="match status" value="1"/>
</dbReference>
<dbReference type="InterPro" id="IPR003793">
    <property type="entry name" value="UPF0166"/>
</dbReference>
<keyword evidence="3" id="KW-1185">Reference proteome</keyword>
<sequence length="110" mass="12247">MQERASGKLIKIFIEGTDKYEGKPLYTAIIDKLKSKEISGATIIRGIEGFGEDKKIHADFIEVLSRKLPIVIDIVATEEKANEILEIVSPMIKTGKIAIMDNVDVITFKN</sequence>
<dbReference type="AlphaFoldDB" id="A0A0A7G0B1"/>
<dbReference type="EMBL" id="CP006905">
    <property type="protein sequence ID" value="AIY84541.1"/>
    <property type="molecule type" value="Genomic_DNA"/>
</dbReference>
<accession>A0A0A7G0B1</accession>
<dbReference type="STRING" id="1561.NPD11_2015"/>
<dbReference type="Gene3D" id="3.30.70.120">
    <property type="match status" value="1"/>
</dbReference>
<evidence type="ECO:0000313" key="3">
    <source>
        <dbReference type="Proteomes" id="UP000030635"/>
    </source>
</evidence>
<dbReference type="PANTHER" id="PTHR35983">
    <property type="entry name" value="UPF0166 PROTEIN TM_0021"/>
    <property type="match status" value="1"/>
</dbReference>
<dbReference type="OrthoDB" id="9795599at2"/>
<dbReference type="InterPro" id="IPR015867">
    <property type="entry name" value="N-reg_PII/ATP_PRibTrfase_C"/>
</dbReference>